<dbReference type="EMBL" id="MCFF01000026">
    <property type="protein sequence ID" value="ORZ12065.1"/>
    <property type="molecule type" value="Genomic_DNA"/>
</dbReference>
<dbReference type="OrthoDB" id="2443231at2759"/>
<proteinExistence type="predicted"/>
<reference evidence="3 4" key="1">
    <citation type="submission" date="2016-07" db="EMBL/GenBank/DDBJ databases">
        <title>Pervasive Adenine N6-methylation of Active Genes in Fungi.</title>
        <authorList>
            <consortium name="DOE Joint Genome Institute"/>
            <person name="Mondo S.J."/>
            <person name="Dannebaum R.O."/>
            <person name="Kuo R.C."/>
            <person name="Labutti K."/>
            <person name="Haridas S."/>
            <person name="Kuo A."/>
            <person name="Salamov A."/>
            <person name="Ahrendt S.R."/>
            <person name="Lipzen A."/>
            <person name="Sullivan W."/>
            <person name="Andreopoulos W.B."/>
            <person name="Clum A."/>
            <person name="Lindquist E."/>
            <person name="Daum C."/>
            <person name="Ramamoorthy G.K."/>
            <person name="Gryganskyi A."/>
            <person name="Culley D."/>
            <person name="Magnuson J.K."/>
            <person name="James T.Y."/>
            <person name="O'Malley M.A."/>
            <person name="Stajich J.E."/>
            <person name="Spatafora J.W."/>
            <person name="Visel A."/>
            <person name="Grigoriev I.V."/>
        </authorList>
    </citation>
    <scope>NUCLEOTIDE SEQUENCE [LARGE SCALE GENOMIC DNA]</scope>
    <source>
        <strain evidence="3 4">NRRL 3116</strain>
    </source>
</reference>
<gene>
    <name evidence="3" type="ORF">BCR41DRAFT_423260</name>
</gene>
<feature type="compositionally biased region" description="Polar residues" evidence="1">
    <location>
        <begin position="460"/>
        <end position="470"/>
    </location>
</feature>
<evidence type="ECO:0000313" key="3">
    <source>
        <dbReference type="EMBL" id="ORZ12065.1"/>
    </source>
</evidence>
<comment type="caution">
    <text evidence="3">The sequence shown here is derived from an EMBL/GenBank/DDBJ whole genome shotgun (WGS) entry which is preliminary data.</text>
</comment>
<evidence type="ECO:0000256" key="2">
    <source>
        <dbReference type="SAM" id="Phobius"/>
    </source>
</evidence>
<keyword evidence="4" id="KW-1185">Reference proteome</keyword>
<protein>
    <submittedName>
        <fullName evidence="3">Uncharacterized protein</fullName>
    </submittedName>
</protein>
<dbReference type="GeneID" id="33572116"/>
<evidence type="ECO:0000256" key="1">
    <source>
        <dbReference type="SAM" id="MobiDB-lite"/>
    </source>
</evidence>
<dbReference type="RefSeq" id="XP_021879930.1">
    <property type="nucleotide sequence ID" value="XM_022030274.1"/>
</dbReference>
<keyword evidence="2" id="KW-1133">Transmembrane helix</keyword>
<feature type="transmembrane region" description="Helical" evidence="2">
    <location>
        <begin position="392"/>
        <end position="412"/>
    </location>
</feature>
<dbReference type="InParanoid" id="A0A1Y2GIJ8"/>
<accession>A0A1Y2GIJ8</accession>
<keyword evidence="2" id="KW-0812">Transmembrane</keyword>
<evidence type="ECO:0000313" key="4">
    <source>
        <dbReference type="Proteomes" id="UP000193648"/>
    </source>
</evidence>
<dbReference type="Proteomes" id="UP000193648">
    <property type="component" value="Unassembled WGS sequence"/>
</dbReference>
<feature type="region of interest" description="Disordered" evidence="1">
    <location>
        <begin position="418"/>
        <end position="491"/>
    </location>
</feature>
<organism evidence="3 4">
    <name type="scientific">Lobosporangium transversale</name>
    <dbReference type="NCBI Taxonomy" id="64571"/>
    <lineage>
        <taxon>Eukaryota</taxon>
        <taxon>Fungi</taxon>
        <taxon>Fungi incertae sedis</taxon>
        <taxon>Mucoromycota</taxon>
        <taxon>Mortierellomycotina</taxon>
        <taxon>Mortierellomycetes</taxon>
        <taxon>Mortierellales</taxon>
        <taxon>Mortierellaceae</taxon>
        <taxon>Lobosporangium</taxon>
    </lineage>
</organism>
<sequence>MVQLAPVCFTSDEAHIYAATFGRNLYAPRANGQIQTQQNIDLLILRSNPYPTSLEGLNWTVISKTKSYLSEALYELSFKFRYTCSLNPWSYKFLLSAQTVLTNDTPIYQFNTELYLDSTGFADFAVPEQRLLVPQDELFQGRSLILPIQHESPSAWNLDWLKIRPNGTLGTIVFTYYMKARFPFKSQVNWSMRPLNIGDPIAVSYVNNTLYATFYSIEDRQVTLAAMPLDPVNIFPDPPPAQIIKTNIGQECAITDLGTTMHAYQGSFYFICEDLLSTLLRIYIFDGTSMQYLGSIPFLGGHLPNFKPMFQFIPVPQKSQESRPNNNSTTTAAKRASWIYMYSFKDQGYALNLSDSNWGYHLEQFKDVYTDDEYVRLVPQSFEGKKPDAHQLALIISLTCGAVVLLLLGVMAKKIYRRKRRGTGSREEQGQSPPSTALSHPVGVHRTLHGEDACDMPPSYNAQGTMPSSLERSDIELATMPPTYHEATSST</sequence>
<keyword evidence="2" id="KW-0472">Membrane</keyword>
<name>A0A1Y2GIJ8_9FUNG</name>
<dbReference type="AlphaFoldDB" id="A0A1Y2GIJ8"/>